<dbReference type="EMBL" id="MT144529">
    <property type="protein sequence ID" value="QJA54691.1"/>
    <property type="molecule type" value="Genomic_DNA"/>
</dbReference>
<dbReference type="InterPro" id="IPR014824">
    <property type="entry name" value="Nfu/NifU_N"/>
</dbReference>
<dbReference type="InterPro" id="IPR036498">
    <property type="entry name" value="Nfu/NifU_N_sf"/>
</dbReference>
<dbReference type="Pfam" id="PF08712">
    <property type="entry name" value="Nfu_N"/>
    <property type="match status" value="1"/>
</dbReference>
<proteinExistence type="predicted"/>
<dbReference type="AlphaFoldDB" id="A0A6H2A4Y4"/>
<feature type="domain" description="Scaffold protein Nfu/NifU N-terminal" evidence="1">
    <location>
        <begin position="48"/>
        <end position="92"/>
    </location>
</feature>
<accession>A0A6H2A4Y4</accession>
<gene>
    <name evidence="2" type="ORF">TM448A05538_0007</name>
</gene>
<dbReference type="Gene3D" id="3.30.1370.70">
    <property type="entry name" value="Scaffold protein Nfu/NifU, N-terminal domain"/>
    <property type="match status" value="1"/>
</dbReference>
<protein>
    <recommendedName>
        <fullName evidence="1">Scaffold protein Nfu/NifU N-terminal domain-containing protein</fullName>
    </recommendedName>
</protein>
<evidence type="ECO:0000259" key="1">
    <source>
        <dbReference type="Pfam" id="PF08712"/>
    </source>
</evidence>
<evidence type="ECO:0000313" key="2">
    <source>
        <dbReference type="EMBL" id="QJA54691.1"/>
    </source>
</evidence>
<organism evidence="2">
    <name type="scientific">viral metagenome</name>
    <dbReference type="NCBI Taxonomy" id="1070528"/>
    <lineage>
        <taxon>unclassified sequences</taxon>
        <taxon>metagenomes</taxon>
        <taxon>organismal metagenomes</taxon>
    </lineage>
</organism>
<name>A0A6H2A4Y4_9ZZZZ</name>
<sequence length="93" mass="10598">MVGCATGPTTATDQILVDMGNKIFMERHDKNGRSYHMPALTTQIQYMAAEKTLYELDGVQSVYILPYQIVVKISPLFKWDSIEPEILKILKHL</sequence>
<reference evidence="2" key="1">
    <citation type="submission" date="2020-03" db="EMBL/GenBank/DDBJ databases">
        <title>The deep terrestrial virosphere.</title>
        <authorList>
            <person name="Holmfeldt K."/>
            <person name="Nilsson E."/>
            <person name="Simone D."/>
            <person name="Lopez-Fernandez M."/>
            <person name="Wu X."/>
            <person name="de Brujin I."/>
            <person name="Lundin D."/>
            <person name="Andersson A."/>
            <person name="Bertilsson S."/>
            <person name="Dopson M."/>
        </authorList>
    </citation>
    <scope>NUCLEOTIDE SEQUENCE</scope>
    <source>
        <strain evidence="2">TM448A05538</strain>
    </source>
</reference>
<dbReference type="SUPFAM" id="SSF110836">
    <property type="entry name" value="Hypothetical protein SAV1430"/>
    <property type="match status" value="1"/>
</dbReference>